<dbReference type="PANTHER" id="PTHR46346:SF1">
    <property type="entry name" value="PHOSPHATIDYLINOSITOL N-ACETYLGLUCOSAMINYLTRANSFERASE SUBUNIT P"/>
    <property type="match status" value="1"/>
</dbReference>
<dbReference type="Proteomes" id="UP000001640">
    <property type="component" value="Chromosome 6"/>
</dbReference>
<dbReference type="InParanoid" id="G0VGI2"/>
<gene>
    <name evidence="7" type="primary">NCAS0F01190</name>
    <name evidence="7" type="ordered locus">NCAS_0F01190</name>
</gene>
<dbReference type="HOGENOM" id="CLU_081616_4_0_1"/>
<dbReference type="GeneID" id="96904251"/>
<dbReference type="GO" id="GO:0000506">
    <property type="term" value="C:glycosylphosphatidylinositol-N-acetylglucosaminyltransferase (GPI-GnT) complex"/>
    <property type="evidence" value="ECO:0007669"/>
    <property type="project" value="EnsemblFungi"/>
</dbReference>
<reference key="2">
    <citation type="submission" date="2011-08" db="EMBL/GenBank/DDBJ databases">
        <title>Genome sequence of Naumovozyma castellii.</title>
        <authorList>
            <person name="Gordon J.L."/>
            <person name="Armisen D."/>
            <person name="Proux-Wera E."/>
            <person name="OhEigeartaigh S.S."/>
            <person name="Byrne K.P."/>
            <person name="Wolfe K.H."/>
        </authorList>
    </citation>
    <scope>NUCLEOTIDE SEQUENCE</scope>
    <source>
        <strain>Type strain:CBS 4309</strain>
    </source>
</reference>
<dbReference type="FunCoup" id="G0VGI2">
    <property type="interactions" value="58"/>
</dbReference>
<dbReference type="PANTHER" id="PTHR46346">
    <property type="entry name" value="PHOSPHATIDYLINOSITOL N-ACETYLGLUCOSAMINYLTRANSFERASE SUBUNIT P"/>
    <property type="match status" value="1"/>
</dbReference>
<dbReference type="STRING" id="1064592.G0VGI2"/>
<evidence type="ECO:0000256" key="2">
    <source>
        <dbReference type="ARBA" id="ARBA00022692"/>
    </source>
</evidence>
<keyword evidence="4 5" id="KW-0472">Membrane</keyword>
<keyword evidence="8" id="KW-1185">Reference proteome</keyword>
<dbReference type="Pfam" id="PF08510">
    <property type="entry name" value="PIG-P"/>
    <property type="match status" value="1"/>
</dbReference>
<keyword evidence="3 5" id="KW-1133">Transmembrane helix</keyword>
<dbReference type="eggNOG" id="KOG2257">
    <property type="taxonomic scope" value="Eukaryota"/>
</dbReference>
<proteinExistence type="predicted"/>
<dbReference type="OMA" id="RYWIICI"/>
<evidence type="ECO:0000313" key="7">
    <source>
        <dbReference type="EMBL" id="CCC70603.1"/>
    </source>
</evidence>
<sequence>MPAQYRHSQKKPGCNTIIKKTNGTTNINLNKHSITGQEEHKATMSKTTTKTDRVRIKRERVNSYKNEYFWFSQHFVITSILIILIVWSLLPHRTIIILQDILPDGEWIIYCESWLLMGMLFTYIGLFLYDEDVLTPSLDDLMTITDAKANIVIEEDVTLFLDKYAYKESSGIRDLPIMDVCRLLYDNDPVTDE</sequence>
<organism evidence="7 8">
    <name type="scientific">Naumovozyma castellii</name>
    <name type="common">Yeast</name>
    <name type="synonym">Saccharomyces castellii</name>
    <dbReference type="NCBI Taxonomy" id="27288"/>
    <lineage>
        <taxon>Eukaryota</taxon>
        <taxon>Fungi</taxon>
        <taxon>Dikarya</taxon>
        <taxon>Ascomycota</taxon>
        <taxon>Saccharomycotina</taxon>
        <taxon>Saccharomycetes</taxon>
        <taxon>Saccharomycetales</taxon>
        <taxon>Saccharomycetaceae</taxon>
        <taxon>Naumovozyma</taxon>
    </lineage>
</organism>
<feature type="transmembrane region" description="Helical" evidence="5">
    <location>
        <begin position="68"/>
        <end position="87"/>
    </location>
</feature>
<dbReference type="EMBL" id="HE576757">
    <property type="protein sequence ID" value="CCC70603.1"/>
    <property type="molecule type" value="Genomic_DNA"/>
</dbReference>
<accession>G0VGI2</accession>
<dbReference type="GO" id="GO:0006506">
    <property type="term" value="P:GPI anchor biosynthetic process"/>
    <property type="evidence" value="ECO:0007669"/>
    <property type="project" value="EnsemblFungi"/>
</dbReference>
<dbReference type="KEGG" id="ncs:NCAS_0F01190"/>
<reference evidence="7 8" key="1">
    <citation type="journal article" date="2011" name="Proc. Natl. Acad. Sci. U.S.A.">
        <title>Evolutionary erosion of yeast sex chromosomes by mating-type switching accidents.</title>
        <authorList>
            <person name="Gordon J.L."/>
            <person name="Armisen D."/>
            <person name="Proux-Wera E."/>
            <person name="Oheigeartaigh S.S."/>
            <person name="Byrne K.P."/>
            <person name="Wolfe K.H."/>
        </authorList>
    </citation>
    <scope>NUCLEOTIDE SEQUENCE [LARGE SCALE GENOMIC DNA]</scope>
    <source>
        <strain evidence="8">ATCC 76901 / BCRC 22586 / CBS 4309 / NBRC 1992 / NRRL Y-12630</strain>
    </source>
</reference>
<dbReference type="InterPro" id="IPR052263">
    <property type="entry name" value="GPI_Anchor_Biosynth"/>
</dbReference>
<name>G0VGI2_NAUCA</name>
<feature type="domain" description="PIG-P" evidence="6">
    <location>
        <begin position="66"/>
        <end position="185"/>
    </location>
</feature>
<evidence type="ECO:0000313" key="8">
    <source>
        <dbReference type="Proteomes" id="UP000001640"/>
    </source>
</evidence>
<evidence type="ECO:0000256" key="5">
    <source>
        <dbReference type="SAM" id="Phobius"/>
    </source>
</evidence>
<dbReference type="GO" id="GO:0008194">
    <property type="term" value="F:UDP-glycosyltransferase activity"/>
    <property type="evidence" value="ECO:0007669"/>
    <property type="project" value="EnsemblFungi"/>
</dbReference>
<comment type="subcellular location">
    <subcellularLocation>
        <location evidence="1">Membrane</location>
        <topology evidence="1">Multi-pass membrane protein</topology>
    </subcellularLocation>
</comment>
<evidence type="ECO:0000256" key="1">
    <source>
        <dbReference type="ARBA" id="ARBA00004141"/>
    </source>
</evidence>
<dbReference type="RefSeq" id="XP_003676958.1">
    <property type="nucleotide sequence ID" value="XM_003676910.1"/>
</dbReference>
<evidence type="ECO:0000256" key="4">
    <source>
        <dbReference type="ARBA" id="ARBA00023136"/>
    </source>
</evidence>
<feature type="transmembrane region" description="Helical" evidence="5">
    <location>
        <begin position="107"/>
        <end position="129"/>
    </location>
</feature>
<keyword evidence="2 5" id="KW-0812">Transmembrane</keyword>
<dbReference type="InterPro" id="IPR013717">
    <property type="entry name" value="PIG-P"/>
</dbReference>
<dbReference type="OrthoDB" id="690928at2759"/>
<evidence type="ECO:0000256" key="3">
    <source>
        <dbReference type="ARBA" id="ARBA00022989"/>
    </source>
</evidence>
<evidence type="ECO:0000259" key="6">
    <source>
        <dbReference type="Pfam" id="PF08510"/>
    </source>
</evidence>
<dbReference type="AlphaFoldDB" id="G0VGI2"/>
<protein>
    <recommendedName>
        <fullName evidence="6">PIG-P domain-containing protein</fullName>
    </recommendedName>
</protein>